<dbReference type="GO" id="GO:0016538">
    <property type="term" value="F:cyclin-dependent protein serine/threonine kinase regulator activity"/>
    <property type="evidence" value="ECO:0007669"/>
    <property type="project" value="UniProtKB-ARBA"/>
</dbReference>
<dbReference type="FunFam" id="3.40.50.720:FF:000084">
    <property type="entry name" value="Short-chain dehydrogenase reductase"/>
    <property type="match status" value="1"/>
</dbReference>
<dbReference type="PRINTS" id="PR00081">
    <property type="entry name" value="GDHRDH"/>
</dbReference>
<dbReference type="InterPro" id="IPR048258">
    <property type="entry name" value="Cyclins_cyclin-box"/>
</dbReference>
<accession>A0A8H5G7P8</accession>
<reference evidence="19 20" key="1">
    <citation type="journal article" date="2020" name="ISME J.">
        <title>Uncovering the hidden diversity of litter-decomposition mechanisms in mushroom-forming fungi.</title>
        <authorList>
            <person name="Floudas D."/>
            <person name="Bentzer J."/>
            <person name="Ahren D."/>
            <person name="Johansson T."/>
            <person name="Persson P."/>
            <person name="Tunlid A."/>
        </authorList>
    </citation>
    <scope>NUCLEOTIDE SEQUENCE [LARGE SCALE GENOMIC DNA]</scope>
    <source>
        <strain evidence="19 20">CBS 146.42</strain>
    </source>
</reference>
<evidence type="ECO:0000256" key="14">
    <source>
        <dbReference type="RuleBase" id="RU000383"/>
    </source>
</evidence>
<dbReference type="FunFam" id="1.10.472.10:FF:000005">
    <property type="entry name" value="G2/mitotic-specific cyclin B"/>
    <property type="match status" value="1"/>
</dbReference>
<gene>
    <name evidence="19" type="ORF">D9756_003365</name>
</gene>
<keyword evidence="12" id="KW-0456">Lyase</keyword>
<dbReference type="Pfam" id="PF22622">
    <property type="entry name" value="MFE-2_hydrat-2_N"/>
    <property type="match status" value="1"/>
</dbReference>
<evidence type="ECO:0000256" key="15">
    <source>
        <dbReference type="SAM" id="MobiDB-lite"/>
    </source>
</evidence>
<keyword evidence="6" id="KW-0276">Fatty acid metabolism</keyword>
<dbReference type="InterPro" id="IPR036291">
    <property type="entry name" value="NAD(P)-bd_dom_sf"/>
</dbReference>
<dbReference type="PANTHER" id="PTHR45024">
    <property type="entry name" value="DEHYDROGENASES, SHORT CHAIN"/>
    <property type="match status" value="1"/>
</dbReference>
<dbReference type="InterPro" id="IPR006671">
    <property type="entry name" value="Cyclin_N"/>
</dbReference>
<dbReference type="GO" id="GO:0051301">
    <property type="term" value="P:cell division"/>
    <property type="evidence" value="ECO:0007669"/>
    <property type="project" value="UniProtKB-KW"/>
</dbReference>
<evidence type="ECO:0000259" key="17">
    <source>
        <dbReference type="SMART" id="SM00822"/>
    </source>
</evidence>
<dbReference type="Gene3D" id="1.10.472.10">
    <property type="entry name" value="Cyclin-like"/>
    <property type="match status" value="2"/>
</dbReference>
<dbReference type="CDD" id="cd05353">
    <property type="entry name" value="hydroxyacyl-CoA-like_DH_SDR_c-like"/>
    <property type="match status" value="1"/>
</dbReference>
<evidence type="ECO:0000256" key="9">
    <source>
        <dbReference type="ARBA" id="ARBA00023098"/>
    </source>
</evidence>
<dbReference type="Pfam" id="PF01575">
    <property type="entry name" value="MaoC_dehydratas"/>
    <property type="match status" value="1"/>
</dbReference>
<dbReference type="GO" id="GO:0016491">
    <property type="term" value="F:oxidoreductase activity"/>
    <property type="evidence" value="ECO:0007669"/>
    <property type="project" value="UniProtKB-KW"/>
</dbReference>
<evidence type="ECO:0000256" key="11">
    <source>
        <dbReference type="ARBA" id="ARBA00023140"/>
    </source>
</evidence>
<dbReference type="Pfam" id="PF02984">
    <property type="entry name" value="Cyclin_C"/>
    <property type="match status" value="1"/>
</dbReference>
<keyword evidence="11" id="KW-0576">Peroxisome</keyword>
<dbReference type="Gene3D" id="1.10.287.4290">
    <property type="match status" value="2"/>
</dbReference>
<comment type="similarity">
    <text evidence="4">Belongs to the cyclin family. Cyclin AB subfamily.</text>
</comment>
<dbReference type="GO" id="GO:0006635">
    <property type="term" value="P:fatty acid beta-oxidation"/>
    <property type="evidence" value="ECO:0007669"/>
    <property type="project" value="UniProtKB-UniPathway"/>
</dbReference>
<keyword evidence="10 14" id="KW-0195">Cyclin</keyword>
<keyword evidence="20" id="KW-1185">Reference proteome</keyword>
<dbReference type="FunFam" id="1.10.472.10:FF:000001">
    <property type="entry name" value="G2/mitotic-specific cyclin"/>
    <property type="match status" value="1"/>
</dbReference>
<dbReference type="SMART" id="SM01332">
    <property type="entry name" value="Cyclin_C"/>
    <property type="match status" value="1"/>
</dbReference>
<dbReference type="InterPro" id="IPR002539">
    <property type="entry name" value="MaoC-like_dom"/>
</dbReference>
<dbReference type="UniPathway" id="UPA00659"/>
<evidence type="ECO:0000256" key="2">
    <source>
        <dbReference type="ARBA" id="ARBA00005005"/>
    </source>
</evidence>
<protein>
    <recommendedName>
        <fullName evidence="21">MaoC-like domain-containing protein</fullName>
    </recommendedName>
</protein>
<dbReference type="InterPro" id="IPR029069">
    <property type="entry name" value="HotDog_dom_sf"/>
</dbReference>
<dbReference type="Proteomes" id="UP000559027">
    <property type="component" value="Unassembled WGS sequence"/>
</dbReference>
<feature type="region of interest" description="Disordered" evidence="15">
    <location>
        <begin position="1325"/>
        <end position="1344"/>
    </location>
</feature>
<evidence type="ECO:0000256" key="7">
    <source>
        <dbReference type="ARBA" id="ARBA00022857"/>
    </source>
</evidence>
<dbReference type="CDD" id="cd20512">
    <property type="entry name" value="CYCLIN_CLBs_yeast_rpt2"/>
    <property type="match status" value="1"/>
</dbReference>
<dbReference type="CDD" id="cd03448">
    <property type="entry name" value="HDE_HSD"/>
    <property type="match status" value="1"/>
</dbReference>
<dbReference type="SUPFAM" id="SSF47954">
    <property type="entry name" value="Cyclin-like"/>
    <property type="match status" value="2"/>
</dbReference>
<dbReference type="PANTHER" id="PTHR45024:SF2">
    <property type="entry name" value="SCP2 DOMAIN-CONTAINING PROTEIN"/>
    <property type="match status" value="1"/>
</dbReference>
<dbReference type="OrthoDB" id="3592703at2759"/>
<dbReference type="InterPro" id="IPR036915">
    <property type="entry name" value="Cyclin-like_sf"/>
</dbReference>
<dbReference type="PROSITE" id="PS00292">
    <property type="entry name" value="CYCLINS"/>
    <property type="match status" value="1"/>
</dbReference>
<keyword evidence="13" id="KW-0131">Cell cycle</keyword>
<evidence type="ECO:0000256" key="6">
    <source>
        <dbReference type="ARBA" id="ARBA00022832"/>
    </source>
</evidence>
<evidence type="ECO:0000313" key="20">
    <source>
        <dbReference type="Proteomes" id="UP000559027"/>
    </source>
</evidence>
<evidence type="ECO:0000313" key="19">
    <source>
        <dbReference type="EMBL" id="KAF5359725.1"/>
    </source>
</evidence>
<dbReference type="Gene3D" id="3.40.50.720">
    <property type="entry name" value="NAD(P)-binding Rossmann-like Domain"/>
    <property type="match status" value="2"/>
</dbReference>
<dbReference type="PRINTS" id="PR00080">
    <property type="entry name" value="SDRFAMILY"/>
</dbReference>
<comment type="caution">
    <text evidence="19">The sequence shown here is derived from an EMBL/GenBank/DDBJ whole genome shotgun (WGS) entry which is preliminary data.</text>
</comment>
<proteinExistence type="inferred from homology"/>
<dbReference type="SUPFAM" id="SSF54637">
    <property type="entry name" value="Thioesterase/thiol ester dehydrase-isomerase"/>
    <property type="match status" value="2"/>
</dbReference>
<evidence type="ECO:0000256" key="1">
    <source>
        <dbReference type="ARBA" id="ARBA00004275"/>
    </source>
</evidence>
<dbReference type="InterPro" id="IPR002347">
    <property type="entry name" value="SDR_fam"/>
</dbReference>
<dbReference type="InterPro" id="IPR054357">
    <property type="entry name" value="MFE-2_N"/>
</dbReference>
<dbReference type="InterPro" id="IPR004367">
    <property type="entry name" value="Cyclin_C-dom"/>
</dbReference>
<keyword evidence="9" id="KW-0443">Lipid metabolism</keyword>
<dbReference type="InterPro" id="IPR057326">
    <property type="entry name" value="KR_dom"/>
</dbReference>
<evidence type="ECO:0008006" key="21">
    <source>
        <dbReference type="Google" id="ProtNLM"/>
    </source>
</evidence>
<dbReference type="EMBL" id="JAACJO010000004">
    <property type="protein sequence ID" value="KAF5359725.1"/>
    <property type="molecule type" value="Genomic_DNA"/>
</dbReference>
<evidence type="ECO:0000256" key="12">
    <source>
        <dbReference type="ARBA" id="ARBA00023239"/>
    </source>
</evidence>
<dbReference type="SUPFAM" id="SSF51735">
    <property type="entry name" value="NAD(P)-binding Rossmann-fold domains"/>
    <property type="match status" value="2"/>
</dbReference>
<keyword evidence="8" id="KW-0560">Oxidoreductase</keyword>
<dbReference type="PROSITE" id="PS00061">
    <property type="entry name" value="ADH_SHORT"/>
    <property type="match status" value="1"/>
</dbReference>
<sequence>MVIPQRRTLAQRAKADENAVGRHLRQNSQNTAGPIRLAAKENAIKTGVVRQALGEVTMAAVNRKDAGLKPATGKEKEEVGLKRGRSDSTSCAQRVPLGPGRAPAVPPISNPVNARVSVARARASYATTRRASRVPTSTSQPIVVPPQEEVETIKDVPQSEMDIEDEPQDELQDEVEVANEREVENMIGVQQSDEDEEPLEPAQESKPPRIWPEIGTERAARYAKELQAIRETFHDEVDMLDTTMVSEYAEEIFEYMCDLEEEAMPQPDYMSNQTEITWEMRQTLVDWLLQVHFRYHMLPETLWIAINIVDRFLSRRVVSLGKLQLVGVTAMFVAAKYEEILAPSVDEFVFMTENGYTKEEILKGERIVLQTLEFRVSHYCSPYSWMRKISKADDYDIQTRTLSKFLTEVTLLDHRFLKVKPSLIAAIGMYCARKMLGGDWNEAFVFYSDFTEEQLIPGHQLLVEKLAESGFSRQYVCKKYANKKFLKASVFAIDWAKQHVNDLEPAETMMISDAGLILWPVPRRPFPYRNTNQQTLHLCKLRCSGPGDYIRQPVIEVNRSDFTSPLLPNLHSTKMTLSFKGHTVVVTGAGGGLGRTYSLLFASRGANVVVNDFNAAAAQKVVDEITKAGGRAVANTSSVSDGAAVIKSAVDNFGTVTILINNAGVLRDKGFKNMSDKEWDQITEVHLKGAFACTKAAWPLFRKQKFGRVINTASAAGLYGNFGQANYSAAKMGLVGLTQTLAREGAKYNIKSTAIAPIAASAMTETVMPPEMLANLSPEYVAPFVAAICHPDGPDATGKIFEVGAGYIAEVRWERSNGTIFKTDATFTPTAVKAKWSEVLDFSKPYYPTSVSDVDSMGLLEAAKKAPANAQPGPETRFDGQTVIVTGAGAGLGRAYALMYARLGANVVVNDVSEKGANAVVDEITKNNGKAFPAVFSVEDGDKIAQLALEKFGAVHVLVANAGVLRDKSFQAMSEQEWDLVIAVHLRSVLWYRSPKQILTDSGGISGTYKVLCMLCLREIGSLTSSPYRLPDQQGYFHFTFVLHNTSTSGALFEILGGWAAQTRWQRSGGFGFPHTRPYTPEDVVDKWSYITNFDDGRATNPSSTQEAIQSIVANFENQGVADSPVEIETPCDGVNTQTRFHKILRAFRDPFTAVHISTKMSNFKDSNAFVDPEDAKLVADAKKIVPDPVPYNYTERDVILYNLGIGATEKELQWTYEGDDEFSALPTFGVIPQFPASSGVPLDWLPNFNPAKLLHGEQYLSIKAPIPTGGSLISEARLLEVLDKGKAAAVTTIVETKDVNSGKVIFENQSTVFVRGAGGFGGKRTGKDRGAATAANAPPKRTPDAVVEEKTSVSQAALYRLSGDANPLHILPEFAAIGGFEQPILHGLCTMGIAGKHVLKTYGNYKDIKVRFAGVVYPGETIVTEMWKEGNKVIFTAKVKERKAVALAAAAVTLVENPKSKL</sequence>
<evidence type="ECO:0000256" key="13">
    <source>
        <dbReference type="ARBA" id="ARBA00023306"/>
    </source>
</evidence>
<feature type="region of interest" description="Disordered" evidence="15">
    <location>
        <begin position="189"/>
        <end position="209"/>
    </location>
</feature>
<organism evidence="19 20">
    <name type="scientific">Leucocoprinus leucothites</name>
    <dbReference type="NCBI Taxonomy" id="201217"/>
    <lineage>
        <taxon>Eukaryota</taxon>
        <taxon>Fungi</taxon>
        <taxon>Dikarya</taxon>
        <taxon>Basidiomycota</taxon>
        <taxon>Agaricomycotina</taxon>
        <taxon>Agaricomycetes</taxon>
        <taxon>Agaricomycetidae</taxon>
        <taxon>Agaricales</taxon>
        <taxon>Agaricineae</taxon>
        <taxon>Agaricaceae</taxon>
        <taxon>Leucocoprinus</taxon>
    </lineage>
</organism>
<evidence type="ECO:0000259" key="16">
    <source>
        <dbReference type="SMART" id="SM00385"/>
    </source>
</evidence>
<dbReference type="Gene3D" id="3.10.129.10">
    <property type="entry name" value="Hotdog Thioesterase"/>
    <property type="match status" value="1"/>
</dbReference>
<dbReference type="SMART" id="SM00822">
    <property type="entry name" value="PKS_KR"/>
    <property type="match status" value="1"/>
</dbReference>
<feature type="domain" description="Ketoreductase" evidence="17">
    <location>
        <begin position="582"/>
        <end position="761"/>
    </location>
</feature>
<comment type="similarity">
    <text evidence="3">Belongs to the short-chain dehydrogenases/reductases (SDR) family.</text>
</comment>
<feature type="region of interest" description="Disordered" evidence="15">
    <location>
        <begin position="70"/>
        <end position="108"/>
    </location>
</feature>
<evidence type="ECO:0000256" key="8">
    <source>
        <dbReference type="ARBA" id="ARBA00023002"/>
    </source>
</evidence>
<evidence type="ECO:0000256" key="3">
    <source>
        <dbReference type="ARBA" id="ARBA00006484"/>
    </source>
</evidence>
<comment type="pathway">
    <text evidence="2">Lipid metabolism; fatty acid beta-oxidation.</text>
</comment>
<feature type="domain" description="Cyclin C-terminal" evidence="18">
    <location>
        <begin position="380"/>
        <end position="494"/>
    </location>
</feature>
<evidence type="ECO:0000256" key="10">
    <source>
        <dbReference type="ARBA" id="ARBA00023127"/>
    </source>
</evidence>
<evidence type="ECO:0000259" key="18">
    <source>
        <dbReference type="SMART" id="SM01332"/>
    </source>
</evidence>
<dbReference type="Pfam" id="PF00134">
    <property type="entry name" value="Cyclin_N"/>
    <property type="match status" value="1"/>
</dbReference>
<dbReference type="InterPro" id="IPR051687">
    <property type="entry name" value="Peroxisomal_Beta-Oxidation"/>
</dbReference>
<evidence type="ECO:0000256" key="5">
    <source>
        <dbReference type="ARBA" id="ARBA00022618"/>
    </source>
</evidence>
<dbReference type="GO" id="GO:0005777">
    <property type="term" value="C:peroxisome"/>
    <property type="evidence" value="ECO:0007669"/>
    <property type="project" value="UniProtKB-SubCell"/>
</dbReference>
<comment type="subcellular location">
    <subcellularLocation>
        <location evidence="1">Peroxisome</location>
    </subcellularLocation>
</comment>
<dbReference type="InterPro" id="IPR020904">
    <property type="entry name" value="Sc_DH/Rdtase_CS"/>
</dbReference>
<feature type="compositionally biased region" description="Basic and acidic residues" evidence="15">
    <location>
        <begin position="70"/>
        <end position="86"/>
    </location>
</feature>
<feature type="domain" description="Cyclin-like" evidence="16">
    <location>
        <begin position="384"/>
        <end position="464"/>
    </location>
</feature>
<feature type="region of interest" description="Disordered" evidence="15">
    <location>
        <begin position="1"/>
        <end position="30"/>
    </location>
</feature>
<dbReference type="SMART" id="SM00385">
    <property type="entry name" value="CYCLIN"/>
    <property type="match status" value="2"/>
</dbReference>
<evidence type="ECO:0000256" key="4">
    <source>
        <dbReference type="ARBA" id="ARBA00006955"/>
    </source>
</evidence>
<dbReference type="Pfam" id="PF00106">
    <property type="entry name" value="adh_short"/>
    <property type="match status" value="2"/>
</dbReference>
<keyword evidence="5" id="KW-0132">Cell division</keyword>
<dbReference type="InterPro" id="IPR013763">
    <property type="entry name" value="Cyclin-like_dom"/>
</dbReference>
<keyword evidence="7" id="KW-0521">NADP</keyword>
<name>A0A8H5G7P8_9AGAR</name>
<dbReference type="GO" id="GO:0004300">
    <property type="term" value="F:enoyl-CoA hydratase activity"/>
    <property type="evidence" value="ECO:0007669"/>
    <property type="project" value="UniProtKB-ARBA"/>
</dbReference>
<dbReference type="GO" id="GO:0044772">
    <property type="term" value="P:mitotic cell cycle phase transition"/>
    <property type="evidence" value="ECO:0007669"/>
    <property type="project" value="UniProtKB-ARBA"/>
</dbReference>
<feature type="domain" description="Cyclin-like" evidence="16">
    <location>
        <begin position="286"/>
        <end position="370"/>
    </location>
</feature>